<dbReference type="AlphaFoldDB" id="A0A2W4TW44"/>
<comment type="caution">
    <text evidence="1">The sequence shown here is derived from an EMBL/GenBank/DDBJ whole genome shotgun (WGS) entry which is preliminary data.</text>
</comment>
<accession>A0A2W4TW44</accession>
<dbReference type="EMBL" id="QBMC01000133">
    <property type="protein sequence ID" value="PZO13083.1"/>
    <property type="molecule type" value="Genomic_DNA"/>
</dbReference>
<sequence length="149" mass="16441">MSAAGQLPERTIWLSQVPVSFAIAPIRVINAMYRFRPRAVVCCGMAEKRAYLSLEQQGKGTDQNLQTCLNLADLLMDTRLSKISDDAGDYVCNTLYYRVLEAIQAQAILHRRGSANATPCLFVHVPVLSASTQALIQSDMHSVLNKVSE</sequence>
<dbReference type="InterPro" id="IPR036440">
    <property type="entry name" value="Peptidase_C15-like_sf"/>
</dbReference>
<reference evidence="1 2" key="2">
    <citation type="submission" date="2018-06" db="EMBL/GenBank/DDBJ databases">
        <title>Metagenomic assembly of (sub)arctic Cyanobacteria and their associated microbiome from non-axenic cultures.</title>
        <authorList>
            <person name="Baurain D."/>
        </authorList>
    </citation>
    <scope>NUCLEOTIDE SEQUENCE [LARGE SCALE GENOMIC DNA]</scope>
    <source>
        <strain evidence="1">ULC129bin1</strain>
    </source>
</reference>
<evidence type="ECO:0000313" key="2">
    <source>
        <dbReference type="Proteomes" id="UP000249354"/>
    </source>
</evidence>
<name>A0A2W4TW44_9CYAN</name>
<dbReference type="SUPFAM" id="SSF53182">
    <property type="entry name" value="Pyrrolidone carboxyl peptidase (pyroglutamate aminopeptidase)"/>
    <property type="match status" value="1"/>
</dbReference>
<dbReference type="Gene3D" id="3.40.630.20">
    <property type="entry name" value="Peptidase C15, pyroglutamyl peptidase I-like"/>
    <property type="match status" value="1"/>
</dbReference>
<gene>
    <name evidence="1" type="ORF">DCF25_16600</name>
</gene>
<reference evidence="2" key="1">
    <citation type="submission" date="2018-04" db="EMBL/GenBank/DDBJ databases">
        <authorList>
            <person name="Cornet L."/>
        </authorList>
    </citation>
    <scope>NUCLEOTIDE SEQUENCE [LARGE SCALE GENOMIC DNA]</scope>
</reference>
<proteinExistence type="predicted"/>
<organism evidence="1 2">
    <name type="scientific">Leptolyngbya foveolarum</name>
    <dbReference type="NCBI Taxonomy" id="47253"/>
    <lineage>
        <taxon>Bacteria</taxon>
        <taxon>Bacillati</taxon>
        <taxon>Cyanobacteriota</taxon>
        <taxon>Cyanophyceae</taxon>
        <taxon>Leptolyngbyales</taxon>
        <taxon>Leptolyngbyaceae</taxon>
        <taxon>Leptolyngbya group</taxon>
        <taxon>Leptolyngbya</taxon>
    </lineage>
</organism>
<dbReference type="Proteomes" id="UP000249354">
    <property type="component" value="Unassembled WGS sequence"/>
</dbReference>
<protein>
    <submittedName>
        <fullName evidence="1">Peptidase C15</fullName>
    </submittedName>
</protein>
<evidence type="ECO:0000313" key="1">
    <source>
        <dbReference type="EMBL" id="PZO13083.1"/>
    </source>
</evidence>